<dbReference type="PANTHER" id="PTHR35205:SF1">
    <property type="entry name" value="ZU5 DOMAIN-CONTAINING PROTEIN"/>
    <property type="match status" value="1"/>
</dbReference>
<dbReference type="Pfam" id="PF13424">
    <property type="entry name" value="TPR_12"/>
    <property type="match status" value="1"/>
</dbReference>
<dbReference type="PANTHER" id="PTHR35205">
    <property type="entry name" value="NB-ARC AND TPR DOMAIN PROTEIN"/>
    <property type="match status" value="1"/>
</dbReference>
<proteinExistence type="predicted"/>
<sequence>MPRPKGGSTPPSKHLLRPLFRDKKIETLFVTTAGVGTKPTSDWTDEAGNLWLTGIQTPGIGLFSYEHGIGSSDTGFWHSLLDHGQHLLMSIIVLVESQHLQHCPIILIGHSLGGFIVKETLRLAYERTEQQYNSFKKSLAGVILMGTPHSISEEEEKWQKIALLPQVASLGFKAQSLDKDTIRNLAQSSLAFDQGGVVCPILTVCEKRETKLKQFFGSKKIKLVERDFARTGSRDEEIIEVDSNHRNLCKVSHDTRVQTFIATALEDARLRIANNSPLSGVEIDELDEHGYDLMDVSSNPTTSHPPLTSSATAGSSGLGFELIPMMSNVKLESTRLPCYSIPVAQNKDFYGRQDIIDKMDAFFLAPGIPHRKDGDASRSFALCGPGGMGKTQIVTEYVHRCKKAKIFDAIFWIYADKPSKVSDGIAQIAISLDLVAAESNEALDPVITTNLTKEWLSNPARFIDATDEQHQIQPTWLLVLDNVDDVQVVEGFWPIEGPGCILITSRDPLAKESSVLADTGYDVESFSSEESSLMLEMLTKREGNGRAVGDRLGGLPLAIAQMASVIIRNHMSFEEFVDAWDENKEHPEYLGYDKKPGHLDGYGKNLSTAWAIESLRHGKPLLEIIAFFDPDGIQEVILKQYSAITLDEYPTAHSAYLKARKELIQTSLVAKDRTEKSLCVHRMVQDVTRSKMSKENYHKVFTAAVRLLVQAWPFEEFGWRHGVARWRKCEEMFPHVLSLKGYGSRVIEAVDNTDTKIEYCRLMNDAGWYYHETGHFVESQALIGHSQSVAEATKLTLSKVTTHNVQTKNVEKQLATLLAETHHNLGCIGTESNQPEFTLSHFSAFNEMMVAEIDDHMKKTDNRLAISWNELGNAFMMNKMWVEGERCFKECLEVAQQMTSFAPAEFSFPYVNLGLAYWLTERFVAANDILEEGLRYRVAAFGHDDRQSFITGRFLYALGNVAASQGGWNESLAYHERALRQFLSTIGKNHHRTGDIRVKLTEHYIRLGSLKEACVHIDEALRIFSERVIFRPEFARAMFWKSKLLEASGDSDEARKLWGKSVQMYLEITHRVVQGNIEPSAADFDGVIAFWSR</sequence>
<dbReference type="InterPro" id="IPR029058">
    <property type="entry name" value="AB_hydrolase_fold"/>
</dbReference>
<dbReference type="Proteomes" id="UP000800039">
    <property type="component" value="Unassembled WGS sequence"/>
</dbReference>
<feature type="domain" description="DUF7779" evidence="1">
    <location>
        <begin position="610"/>
        <end position="696"/>
    </location>
</feature>
<accession>A0A9P4GTT5</accession>
<dbReference type="InterPro" id="IPR019734">
    <property type="entry name" value="TPR_rpt"/>
</dbReference>
<evidence type="ECO:0000313" key="3">
    <source>
        <dbReference type="Proteomes" id="UP000800039"/>
    </source>
</evidence>
<dbReference type="GeneID" id="63844581"/>
<dbReference type="SUPFAM" id="SSF48452">
    <property type="entry name" value="TPR-like"/>
    <property type="match status" value="1"/>
</dbReference>
<dbReference type="SUPFAM" id="SSF53474">
    <property type="entry name" value="alpha/beta-Hydrolases"/>
    <property type="match status" value="1"/>
</dbReference>
<evidence type="ECO:0000259" key="1">
    <source>
        <dbReference type="Pfam" id="PF25000"/>
    </source>
</evidence>
<dbReference type="SUPFAM" id="SSF52540">
    <property type="entry name" value="P-loop containing nucleoside triphosphate hydrolases"/>
    <property type="match status" value="1"/>
</dbReference>
<dbReference type="GO" id="GO:0043531">
    <property type="term" value="F:ADP binding"/>
    <property type="evidence" value="ECO:0007669"/>
    <property type="project" value="InterPro"/>
</dbReference>
<keyword evidence="3" id="KW-1185">Reference proteome</keyword>
<dbReference type="Gene3D" id="3.40.50.1820">
    <property type="entry name" value="alpha/beta hydrolase"/>
    <property type="match status" value="1"/>
</dbReference>
<dbReference type="SMART" id="SM00028">
    <property type="entry name" value="TPR"/>
    <property type="match status" value="3"/>
</dbReference>
<dbReference type="Gene3D" id="3.40.50.300">
    <property type="entry name" value="P-loop containing nucleotide triphosphate hydrolases"/>
    <property type="match status" value="1"/>
</dbReference>
<dbReference type="InterPro" id="IPR011990">
    <property type="entry name" value="TPR-like_helical_dom_sf"/>
</dbReference>
<dbReference type="InterPro" id="IPR056681">
    <property type="entry name" value="DUF7779"/>
</dbReference>
<dbReference type="OrthoDB" id="6161812at2759"/>
<dbReference type="Gene3D" id="1.25.40.10">
    <property type="entry name" value="Tetratricopeptide repeat domain"/>
    <property type="match status" value="1"/>
</dbReference>
<dbReference type="Pfam" id="PF25000">
    <property type="entry name" value="DUF7779"/>
    <property type="match status" value="1"/>
</dbReference>
<comment type="caution">
    <text evidence="2">The sequence shown here is derived from an EMBL/GenBank/DDBJ whole genome shotgun (WGS) entry which is preliminary data.</text>
</comment>
<name>A0A9P4GTT5_9PLEO</name>
<dbReference type="InterPro" id="IPR027417">
    <property type="entry name" value="P-loop_NTPase"/>
</dbReference>
<organism evidence="2 3">
    <name type="scientific">Cucurbitaria berberidis CBS 394.84</name>
    <dbReference type="NCBI Taxonomy" id="1168544"/>
    <lineage>
        <taxon>Eukaryota</taxon>
        <taxon>Fungi</taxon>
        <taxon>Dikarya</taxon>
        <taxon>Ascomycota</taxon>
        <taxon>Pezizomycotina</taxon>
        <taxon>Dothideomycetes</taxon>
        <taxon>Pleosporomycetidae</taxon>
        <taxon>Pleosporales</taxon>
        <taxon>Pleosporineae</taxon>
        <taxon>Cucurbitariaceae</taxon>
        <taxon>Cucurbitaria</taxon>
    </lineage>
</organism>
<evidence type="ECO:0000313" key="2">
    <source>
        <dbReference type="EMBL" id="KAF1850931.1"/>
    </source>
</evidence>
<protein>
    <recommendedName>
        <fullName evidence="1">DUF7779 domain-containing protein</fullName>
    </recommendedName>
</protein>
<gene>
    <name evidence="2" type="ORF">K460DRAFT_24339</name>
</gene>
<dbReference type="RefSeq" id="XP_040793494.1">
    <property type="nucleotide sequence ID" value="XM_040927328.1"/>
</dbReference>
<dbReference type="EMBL" id="ML976614">
    <property type="protein sequence ID" value="KAF1850931.1"/>
    <property type="molecule type" value="Genomic_DNA"/>
</dbReference>
<dbReference type="AlphaFoldDB" id="A0A9P4GTT5"/>
<reference evidence="2" key="1">
    <citation type="submission" date="2020-01" db="EMBL/GenBank/DDBJ databases">
        <authorList>
            <consortium name="DOE Joint Genome Institute"/>
            <person name="Haridas S."/>
            <person name="Albert R."/>
            <person name="Binder M."/>
            <person name="Bloem J."/>
            <person name="Labutti K."/>
            <person name="Salamov A."/>
            <person name="Andreopoulos B."/>
            <person name="Baker S.E."/>
            <person name="Barry K."/>
            <person name="Bills G."/>
            <person name="Bluhm B.H."/>
            <person name="Cannon C."/>
            <person name="Castanera R."/>
            <person name="Culley D.E."/>
            <person name="Daum C."/>
            <person name="Ezra D."/>
            <person name="Gonzalez J.B."/>
            <person name="Henrissat B."/>
            <person name="Kuo A."/>
            <person name="Liang C."/>
            <person name="Lipzen A."/>
            <person name="Lutzoni F."/>
            <person name="Magnuson J."/>
            <person name="Mondo S."/>
            <person name="Nolan M."/>
            <person name="Ohm R."/>
            <person name="Pangilinan J."/>
            <person name="Park H.-J."/>
            <person name="Ramirez L."/>
            <person name="Alfaro M."/>
            <person name="Sun H."/>
            <person name="Tritt A."/>
            <person name="Yoshinaga Y."/>
            <person name="Zwiers L.-H."/>
            <person name="Turgeon B.G."/>
            <person name="Goodwin S.B."/>
            <person name="Spatafora J.W."/>
            <person name="Crous P.W."/>
            <person name="Grigoriev I.V."/>
        </authorList>
    </citation>
    <scope>NUCLEOTIDE SEQUENCE</scope>
    <source>
        <strain evidence="2">CBS 394.84</strain>
    </source>
</reference>